<comment type="subcellular location">
    <subcellularLocation>
        <location evidence="1 9 10">Cytoplasm</location>
    </subcellularLocation>
</comment>
<evidence type="ECO:0000256" key="3">
    <source>
        <dbReference type="ARBA" id="ARBA00020170"/>
    </source>
</evidence>
<dbReference type="GO" id="GO:0006260">
    <property type="term" value="P:DNA replication"/>
    <property type="evidence" value="ECO:0007669"/>
    <property type="project" value="UniProtKB-UniRule"/>
</dbReference>
<dbReference type="PROSITE" id="PS00617">
    <property type="entry name" value="RECF_1"/>
    <property type="match status" value="1"/>
</dbReference>
<dbReference type="GO" id="GO:0005524">
    <property type="term" value="F:ATP binding"/>
    <property type="evidence" value="ECO:0007669"/>
    <property type="project" value="UniProtKB-UniRule"/>
</dbReference>
<dbReference type="AlphaFoldDB" id="A0A553WJL2"/>
<name>A0A553WJL2_9SPHN</name>
<keyword evidence="6 9" id="KW-0547">Nucleotide-binding</keyword>
<dbReference type="GO" id="GO:0006302">
    <property type="term" value="P:double-strand break repair"/>
    <property type="evidence" value="ECO:0007669"/>
    <property type="project" value="TreeGrafter"/>
</dbReference>
<dbReference type="Gene3D" id="3.40.50.300">
    <property type="entry name" value="P-loop containing nucleotide triphosphate hydrolases"/>
    <property type="match status" value="1"/>
</dbReference>
<organism evidence="12 13">
    <name type="scientific">Sphingorhabdus contaminans</name>
    <dbReference type="NCBI Taxonomy" id="1343899"/>
    <lineage>
        <taxon>Bacteria</taxon>
        <taxon>Pseudomonadati</taxon>
        <taxon>Pseudomonadota</taxon>
        <taxon>Alphaproteobacteria</taxon>
        <taxon>Sphingomonadales</taxon>
        <taxon>Sphingomonadaceae</taxon>
        <taxon>Sphingorhabdus</taxon>
    </lineage>
</organism>
<dbReference type="InterPro" id="IPR027417">
    <property type="entry name" value="P-loop_NTPase"/>
</dbReference>
<evidence type="ECO:0000256" key="5">
    <source>
        <dbReference type="ARBA" id="ARBA00022705"/>
    </source>
</evidence>
<dbReference type="PROSITE" id="PS00618">
    <property type="entry name" value="RECF_2"/>
    <property type="match status" value="1"/>
</dbReference>
<sequence length="356" mass="37784">MALSRLTLTEFRNHVHLSLVPQAPFIALHGANGAGKTNILEAVSLLVPGRGLRRAALSEMAYSQGSGGFSVSAEIDGTVIGTGIDAAQPERRKVRINGANATINNLAEWISAIWLTPAMDRLFVDGAGARRRFLDRLVLALEPDHARNSSRYEKAVQQRNRILTAPEGPDPLWLDAIEAQMAESGAAIIAARARMLQALAGQLEHAPTHPFPVPEIILAMDGPVSAEDLKAGWRAARRKDAGAGRTLTGPHRADLIVHNRANGQPADRCSTGEQKALMLSLILAHAALVSEQRGAPPILLLDEVAAHLDPDRRAALFARLGETGAQVWMTGTEAALFDAIGPAAHLVAVPGRDGGG</sequence>
<gene>
    <name evidence="9 12" type="primary">recF</name>
    <name evidence="12" type="ORF">FOM92_05815</name>
</gene>
<evidence type="ECO:0000256" key="4">
    <source>
        <dbReference type="ARBA" id="ARBA00022490"/>
    </source>
</evidence>
<evidence type="ECO:0000313" key="13">
    <source>
        <dbReference type="Proteomes" id="UP000320160"/>
    </source>
</evidence>
<feature type="domain" description="RecF/RecN/SMC N-terminal" evidence="11">
    <location>
        <begin position="3"/>
        <end position="335"/>
    </location>
</feature>
<keyword evidence="7 9" id="KW-0067">ATP-binding</keyword>
<evidence type="ECO:0000256" key="8">
    <source>
        <dbReference type="ARBA" id="ARBA00023125"/>
    </source>
</evidence>
<dbReference type="SUPFAM" id="SSF52540">
    <property type="entry name" value="P-loop containing nucleoside triphosphate hydrolases"/>
    <property type="match status" value="1"/>
</dbReference>
<keyword evidence="5 9" id="KW-0235">DNA replication</keyword>
<dbReference type="PANTHER" id="PTHR32182">
    <property type="entry name" value="DNA REPLICATION AND REPAIR PROTEIN RECF"/>
    <property type="match status" value="1"/>
</dbReference>
<dbReference type="HAMAP" id="MF_00365">
    <property type="entry name" value="RecF"/>
    <property type="match status" value="1"/>
</dbReference>
<comment type="function">
    <text evidence="9 10">The RecF protein is involved in DNA metabolism; it is required for DNA replication and normal SOS inducibility. RecF binds preferentially to single-stranded, linear DNA. It also seems to bind ATP.</text>
</comment>
<evidence type="ECO:0000259" key="11">
    <source>
        <dbReference type="Pfam" id="PF02463"/>
    </source>
</evidence>
<dbReference type="GO" id="GO:0003697">
    <property type="term" value="F:single-stranded DNA binding"/>
    <property type="evidence" value="ECO:0007669"/>
    <property type="project" value="UniProtKB-UniRule"/>
</dbReference>
<dbReference type="InterPro" id="IPR001238">
    <property type="entry name" value="DNA-binding_RecF"/>
</dbReference>
<protein>
    <recommendedName>
        <fullName evidence="3 9">DNA replication and repair protein RecF</fullName>
    </recommendedName>
</protein>
<dbReference type="GO" id="GO:0005737">
    <property type="term" value="C:cytoplasm"/>
    <property type="evidence" value="ECO:0007669"/>
    <property type="project" value="UniProtKB-SubCell"/>
</dbReference>
<accession>A0A553WJL2</accession>
<dbReference type="RefSeq" id="WP_143775825.1">
    <property type="nucleotide sequence ID" value="NZ_VKKU01000001.1"/>
</dbReference>
<dbReference type="Proteomes" id="UP000320160">
    <property type="component" value="Unassembled WGS sequence"/>
</dbReference>
<evidence type="ECO:0000256" key="1">
    <source>
        <dbReference type="ARBA" id="ARBA00004496"/>
    </source>
</evidence>
<dbReference type="NCBIfam" id="TIGR00611">
    <property type="entry name" value="recf"/>
    <property type="match status" value="1"/>
</dbReference>
<reference evidence="12 13" key="1">
    <citation type="submission" date="2019-07" db="EMBL/GenBank/DDBJ databases">
        <authorList>
            <person name="Park M."/>
        </authorList>
    </citation>
    <scope>NUCLEOTIDE SEQUENCE [LARGE SCALE GENOMIC DNA]</scope>
    <source>
        <strain evidence="12 13">KCTC32445</strain>
    </source>
</reference>
<keyword evidence="9 10" id="KW-0234">DNA repair</keyword>
<proteinExistence type="inferred from homology"/>
<evidence type="ECO:0000256" key="7">
    <source>
        <dbReference type="ARBA" id="ARBA00022840"/>
    </source>
</evidence>
<keyword evidence="8 9" id="KW-0238">DNA-binding</keyword>
<dbReference type="InterPro" id="IPR018078">
    <property type="entry name" value="DNA-binding_RecF_CS"/>
</dbReference>
<keyword evidence="13" id="KW-1185">Reference proteome</keyword>
<dbReference type="OrthoDB" id="9803889at2"/>
<dbReference type="PANTHER" id="PTHR32182:SF0">
    <property type="entry name" value="DNA REPLICATION AND REPAIR PROTEIN RECF"/>
    <property type="match status" value="1"/>
</dbReference>
<dbReference type="EMBL" id="VKKU01000001">
    <property type="protein sequence ID" value="TSB04909.1"/>
    <property type="molecule type" value="Genomic_DNA"/>
</dbReference>
<dbReference type="GO" id="GO:0000731">
    <property type="term" value="P:DNA synthesis involved in DNA repair"/>
    <property type="evidence" value="ECO:0007669"/>
    <property type="project" value="TreeGrafter"/>
</dbReference>
<evidence type="ECO:0000256" key="9">
    <source>
        <dbReference type="HAMAP-Rule" id="MF_00365"/>
    </source>
</evidence>
<feature type="binding site" evidence="9">
    <location>
        <begin position="30"/>
        <end position="37"/>
    </location>
    <ligand>
        <name>ATP</name>
        <dbReference type="ChEBI" id="CHEBI:30616"/>
    </ligand>
</feature>
<keyword evidence="4 9" id="KW-0963">Cytoplasm</keyword>
<comment type="caution">
    <text evidence="12">The sequence shown here is derived from an EMBL/GenBank/DDBJ whole genome shotgun (WGS) entry which is preliminary data.</text>
</comment>
<dbReference type="Gene3D" id="1.20.1050.90">
    <property type="entry name" value="RecF/RecN/SMC, N-terminal domain"/>
    <property type="match status" value="1"/>
</dbReference>
<dbReference type="Pfam" id="PF02463">
    <property type="entry name" value="SMC_N"/>
    <property type="match status" value="1"/>
</dbReference>
<dbReference type="InterPro" id="IPR042174">
    <property type="entry name" value="RecF_2"/>
</dbReference>
<dbReference type="GO" id="GO:0009432">
    <property type="term" value="P:SOS response"/>
    <property type="evidence" value="ECO:0007669"/>
    <property type="project" value="UniProtKB-UniRule"/>
</dbReference>
<comment type="similarity">
    <text evidence="2 9 10">Belongs to the RecF family.</text>
</comment>
<evidence type="ECO:0000256" key="2">
    <source>
        <dbReference type="ARBA" id="ARBA00008016"/>
    </source>
</evidence>
<evidence type="ECO:0000313" key="12">
    <source>
        <dbReference type="EMBL" id="TSB04909.1"/>
    </source>
</evidence>
<dbReference type="InterPro" id="IPR003395">
    <property type="entry name" value="RecF/RecN/SMC_N"/>
</dbReference>
<evidence type="ECO:0000256" key="6">
    <source>
        <dbReference type="ARBA" id="ARBA00022741"/>
    </source>
</evidence>
<evidence type="ECO:0000256" key="10">
    <source>
        <dbReference type="RuleBase" id="RU000578"/>
    </source>
</evidence>
<keyword evidence="9 10" id="KW-0742">SOS response</keyword>
<keyword evidence="9 10" id="KW-0227">DNA damage</keyword>